<dbReference type="Pfam" id="PF15433">
    <property type="entry name" value="MRP-S31"/>
    <property type="match status" value="1"/>
</dbReference>
<evidence type="ECO:0000256" key="1">
    <source>
        <dbReference type="ARBA" id="ARBA00004173"/>
    </source>
</evidence>
<sequence>MKCALLNIPLGWALYISSIFTGANLGAGDLFLGFFPSTFKVFNKLLRSSVFCLFGLNGSNLALSLSSATSSSFAIRLFFNASFSLLNIFETSSTACSISGSIFVLKTGCLTGLAGLALIFGVAKDNLDSEGYAFCVVLLIDSSNMFNLALASFCLASFNSALFFFSSTTSIRNTKMLLRRAFSIKRNEILARNLCFTRTLNANEDQDKSKKVVEEKKNKAELKEAKQKEAKAKLNMLLESMSKTTQKAYPSESKLSLATPKIRAKPAKPVKQPVFNTKIEPEMLQAVEDVSNMLSKEKEALKNSLIAKLEDVADESERARLEPFKPNKQKTEDLNSLLNTLKVDGKKPKNKSPAPKLAPVKIEDIYSAQPSGIFSKAHFIEESSAVSGLATWDMLYEKELELAVTHPPANGFQQMIQWTKQGKVWQFPIDNEQGLDEEAQVGFHEHVFLEPHLKPWCPRRGPVRHFMELVVVGLSKNPYLTVEQKKEHINWFRDFFEAKRSILIDTGAIPDITTKSSPSLST</sequence>
<evidence type="ECO:0000256" key="7">
    <source>
        <dbReference type="ARBA" id="ARBA00035133"/>
    </source>
</evidence>
<keyword evidence="6" id="KW-0687">Ribonucleoprotein</keyword>
<dbReference type="PANTHER" id="PTHR13231">
    <property type="entry name" value="MITOCHONDRIAL RIBOSOMAL PROTEIN S31"/>
    <property type="match status" value="1"/>
</dbReference>
<protein>
    <recommendedName>
        <fullName evidence="7">Small ribosomal subunit protein mS31</fullName>
    </recommendedName>
    <alternativeName>
        <fullName evidence="8">28S ribosomal protein S31, mitochondrial</fullName>
    </alternativeName>
</protein>
<dbReference type="InterPro" id="IPR026299">
    <property type="entry name" value="MRP-S31"/>
</dbReference>
<dbReference type="OrthoDB" id="5989925at2759"/>
<organism evidence="9">
    <name type="scientific">Daphnia magna</name>
    <dbReference type="NCBI Taxonomy" id="35525"/>
    <lineage>
        <taxon>Eukaryota</taxon>
        <taxon>Metazoa</taxon>
        <taxon>Ecdysozoa</taxon>
        <taxon>Arthropoda</taxon>
        <taxon>Crustacea</taxon>
        <taxon>Branchiopoda</taxon>
        <taxon>Diplostraca</taxon>
        <taxon>Cladocera</taxon>
        <taxon>Anomopoda</taxon>
        <taxon>Daphniidae</taxon>
        <taxon>Daphnia</taxon>
    </lineage>
</organism>
<keyword evidence="5" id="KW-0496">Mitochondrion</keyword>
<evidence type="ECO:0000256" key="3">
    <source>
        <dbReference type="ARBA" id="ARBA00022946"/>
    </source>
</evidence>
<evidence type="ECO:0000256" key="8">
    <source>
        <dbReference type="ARBA" id="ARBA00035363"/>
    </source>
</evidence>
<dbReference type="AlphaFoldDB" id="A0A0P6IE09"/>
<keyword evidence="3" id="KW-0809">Transit peptide</keyword>
<dbReference type="GO" id="GO:0005763">
    <property type="term" value="C:mitochondrial small ribosomal subunit"/>
    <property type="evidence" value="ECO:0007669"/>
    <property type="project" value="InterPro"/>
</dbReference>
<evidence type="ECO:0000256" key="5">
    <source>
        <dbReference type="ARBA" id="ARBA00023128"/>
    </source>
</evidence>
<dbReference type="PANTHER" id="PTHR13231:SF3">
    <property type="entry name" value="SMALL RIBOSOMAL SUBUNIT PROTEIN MS31"/>
    <property type="match status" value="1"/>
</dbReference>
<evidence type="ECO:0000256" key="6">
    <source>
        <dbReference type="ARBA" id="ARBA00023274"/>
    </source>
</evidence>
<evidence type="ECO:0000256" key="4">
    <source>
        <dbReference type="ARBA" id="ARBA00022980"/>
    </source>
</evidence>
<dbReference type="GO" id="GO:0003735">
    <property type="term" value="F:structural constituent of ribosome"/>
    <property type="evidence" value="ECO:0007669"/>
    <property type="project" value="InterPro"/>
</dbReference>
<comment type="similarity">
    <text evidence="2">Belongs to the mitochondrion-specific ribosomal protein mS31 family.</text>
</comment>
<comment type="subcellular location">
    <subcellularLocation>
        <location evidence="1">Mitochondrion</location>
    </subcellularLocation>
</comment>
<dbReference type="EMBL" id="GDIQ01006674">
    <property type="protein sequence ID" value="JAN88063.1"/>
    <property type="molecule type" value="Transcribed_RNA"/>
</dbReference>
<evidence type="ECO:0000313" key="9">
    <source>
        <dbReference type="EMBL" id="JAN88063.1"/>
    </source>
</evidence>
<name>A0A0P6IE09_9CRUS</name>
<reference evidence="9" key="1">
    <citation type="submission" date="2015-10" db="EMBL/GenBank/DDBJ databases">
        <title>EvidentialGene: Evidence-directed Construction of Complete mRNA Transcriptomes without Genomes.</title>
        <authorList>
            <person name="Gilbert D.G."/>
        </authorList>
    </citation>
    <scope>NUCLEOTIDE SEQUENCE</scope>
</reference>
<evidence type="ECO:0000256" key="2">
    <source>
        <dbReference type="ARBA" id="ARBA00011057"/>
    </source>
</evidence>
<keyword evidence="4 9" id="KW-0689">Ribosomal protein</keyword>
<proteinExistence type="inferred from homology"/>
<accession>A0A0P6IE09</accession>